<comment type="function">
    <text evidence="10 11">The central subunit of the protein translocation channel SecYEG. Consists of two halves formed by TMs 1-5 and 6-10. These two domains form a lateral gate at the front which open onto the bilayer between TMs 2 and 7, and are clamped together by SecE at the back. The channel is closed by both a pore ring composed of hydrophobic SecY resides and a short helix (helix 2A) on the extracellular side of the membrane which forms a plug. The plug probably moves laterally to allow the channel to open. The ring and the pore may move independently.</text>
</comment>
<comment type="subcellular location">
    <subcellularLocation>
        <location evidence="10">Cell membrane</location>
        <topology evidence="10">Multi-pass membrane protein</topology>
    </subcellularLocation>
    <subcellularLocation>
        <location evidence="1 12">Membrane</location>
        <topology evidence="1 12">Multi-pass membrane protein</topology>
    </subcellularLocation>
</comment>
<evidence type="ECO:0000256" key="4">
    <source>
        <dbReference type="ARBA" id="ARBA00022692"/>
    </source>
</evidence>
<feature type="transmembrane region" description="Helical" evidence="10">
    <location>
        <begin position="115"/>
        <end position="136"/>
    </location>
</feature>
<evidence type="ECO:0000256" key="9">
    <source>
        <dbReference type="ARBA" id="ARBA00039733"/>
    </source>
</evidence>
<evidence type="ECO:0000256" key="10">
    <source>
        <dbReference type="HAMAP-Rule" id="MF_01465"/>
    </source>
</evidence>
<dbReference type="PANTHER" id="PTHR10906">
    <property type="entry name" value="SECY/SEC61-ALPHA FAMILY MEMBER"/>
    <property type="match status" value="1"/>
</dbReference>
<accession>A0A0H4T6V5</accession>
<dbReference type="Pfam" id="PF00344">
    <property type="entry name" value="SecY"/>
    <property type="match status" value="1"/>
</dbReference>
<dbReference type="PRINTS" id="PR00303">
    <property type="entry name" value="SECYTRNLCASE"/>
</dbReference>
<proteinExistence type="inferred from homology"/>
<dbReference type="PROSITE" id="PS00756">
    <property type="entry name" value="SECY_2"/>
    <property type="match status" value="1"/>
</dbReference>
<evidence type="ECO:0000313" key="14">
    <source>
        <dbReference type="EMBL" id="AKQ02172.1"/>
    </source>
</evidence>
<feature type="transmembrane region" description="Helical" evidence="10">
    <location>
        <begin position="276"/>
        <end position="296"/>
    </location>
</feature>
<keyword evidence="4 10" id="KW-0812">Transmembrane</keyword>
<dbReference type="InterPro" id="IPR002208">
    <property type="entry name" value="SecY/SEC61-alpha"/>
</dbReference>
<keyword evidence="5 10" id="KW-0653">Protein transport</keyword>
<dbReference type="InterPro" id="IPR023201">
    <property type="entry name" value="SecY_dom_sf"/>
</dbReference>
<dbReference type="GO" id="GO:0065002">
    <property type="term" value="P:intracellular protein transmembrane transport"/>
    <property type="evidence" value="ECO:0007669"/>
    <property type="project" value="UniProtKB-UniRule"/>
</dbReference>
<keyword evidence="10" id="KW-1003">Cell membrane</keyword>
<evidence type="ECO:0000256" key="7">
    <source>
        <dbReference type="ARBA" id="ARBA00023010"/>
    </source>
</evidence>
<evidence type="ECO:0000256" key="11">
    <source>
        <dbReference type="RuleBase" id="RU000537"/>
    </source>
</evidence>
<dbReference type="HAMAP" id="MF_01465">
    <property type="entry name" value="SecY"/>
    <property type="match status" value="1"/>
</dbReference>
<feature type="transmembrane region" description="Helical" evidence="10">
    <location>
        <begin position="219"/>
        <end position="239"/>
    </location>
</feature>
<comment type="subunit">
    <text evidence="10">Component of the Sec protein translocase complex. Heterotrimer consisting of SecY, SecE and SecG subunits. The heterotrimers can form oligomers, although 1 heterotrimer is thought to be able to translocate proteins. Interacts with the ribosome. Interacts with SecDF, and other proteins may be involved. Interacts with SecA.</text>
</comment>
<evidence type="ECO:0000256" key="2">
    <source>
        <dbReference type="ARBA" id="ARBA00005751"/>
    </source>
</evidence>
<name>A0A0H4T6V5_9ACTN</name>
<evidence type="ECO:0000256" key="8">
    <source>
        <dbReference type="ARBA" id="ARBA00023136"/>
    </source>
</evidence>
<dbReference type="InterPro" id="IPR026593">
    <property type="entry name" value="SecY"/>
</dbReference>
<evidence type="ECO:0000256" key="3">
    <source>
        <dbReference type="ARBA" id="ARBA00022448"/>
    </source>
</evidence>
<reference evidence="14" key="1">
    <citation type="journal article" date="2015" name="ISME J.">
        <title>Aquifer environment selects for microbial species cohorts in sediment and groundwater.</title>
        <authorList>
            <person name="Hug L.A."/>
            <person name="Thomas B.C."/>
            <person name="Brown C.T."/>
            <person name="Frischkorn K.R."/>
            <person name="Williams K.H."/>
            <person name="Tringe S.G."/>
            <person name="Banfield J.F."/>
        </authorList>
    </citation>
    <scope>NUCLEOTIDE SEQUENCE</scope>
</reference>
<feature type="transmembrane region" description="Helical" evidence="10">
    <location>
        <begin position="187"/>
        <end position="207"/>
    </location>
</feature>
<evidence type="ECO:0000256" key="13">
    <source>
        <dbReference type="RuleBase" id="RU004349"/>
    </source>
</evidence>
<dbReference type="EMBL" id="KT006996">
    <property type="protein sequence ID" value="AKQ02172.1"/>
    <property type="molecule type" value="Genomic_DNA"/>
</dbReference>
<dbReference type="AlphaFoldDB" id="A0A0H4T6V5"/>
<sequence length="442" mass="48548">MLSMYRYMFKIPDLRRKILFTLAMFAVYRLGTAIPVPGVDLNQVQELATQQQSAGIIGLLNLFSGGALERFSVFSLGIMPYITSSIIMQLLAVVIPRLQRLQDEGESGRKTITQWTRYLTVVLALLQSTGITYLFSRGSLTGGILLISPEDYTTPRVALIVLTMTAGTAFIMWIGELITQRGVGNGMSLVIFVSIVSQLPSSFALIYAGTITAGRPGGVLIFIVFIVMFLVMIAGIIYVEQGQRRIPIQFAKRVRGRRVMGGQSTYIPLKVNTAGVIPVIFATSMMYFPVLIATAIPSDGGGFMTSVRNWIDINIGNSQGVSMFYIFLLFTLIIFFTYFYTAIQFDPVRQAEMIQRQGGFVPGVRPGSQTARHLEHILNRITLPGSLFLGIVAILPSVAGAIWNVSVGFGGVSILIVVGVALETMKQIESQLTMRNYEGFLT</sequence>
<dbReference type="PROSITE" id="PS00755">
    <property type="entry name" value="SECY_1"/>
    <property type="match status" value="1"/>
</dbReference>
<dbReference type="PIRSF" id="PIRSF004557">
    <property type="entry name" value="SecY"/>
    <property type="match status" value="1"/>
</dbReference>
<dbReference type="GO" id="GO:0043952">
    <property type="term" value="P:protein transport by the Sec complex"/>
    <property type="evidence" value="ECO:0007669"/>
    <property type="project" value="UniProtKB-UniRule"/>
</dbReference>
<keyword evidence="8 10" id="KW-0472">Membrane</keyword>
<feature type="transmembrane region" description="Helical" evidence="10">
    <location>
        <begin position="377"/>
        <end position="395"/>
    </location>
</feature>
<dbReference type="GO" id="GO:0006605">
    <property type="term" value="P:protein targeting"/>
    <property type="evidence" value="ECO:0007669"/>
    <property type="project" value="UniProtKB-UniRule"/>
</dbReference>
<evidence type="ECO:0000256" key="1">
    <source>
        <dbReference type="ARBA" id="ARBA00004141"/>
    </source>
</evidence>
<feature type="transmembrane region" description="Helical" evidence="10">
    <location>
        <begin position="71"/>
        <end position="95"/>
    </location>
</feature>
<keyword evidence="3 10" id="KW-0813">Transport</keyword>
<keyword evidence="6 10" id="KW-1133">Transmembrane helix</keyword>
<protein>
    <recommendedName>
        <fullName evidence="9 10">Protein translocase subunit SecY</fullName>
    </recommendedName>
</protein>
<dbReference type="FunFam" id="1.10.3370.10:FF:000001">
    <property type="entry name" value="Preprotein translocase subunit SecY"/>
    <property type="match status" value="1"/>
</dbReference>
<comment type="similarity">
    <text evidence="2 10 13">Belongs to the SecY/SEC61-alpha family.</text>
</comment>
<evidence type="ECO:0000256" key="12">
    <source>
        <dbReference type="RuleBase" id="RU003484"/>
    </source>
</evidence>
<organism evidence="14">
    <name type="scientific">uncultured actinobacterium Rifle_16ft_4_minimus_3564</name>
    <dbReference type="NCBI Taxonomy" id="1665147"/>
    <lineage>
        <taxon>Bacteria</taxon>
        <taxon>Bacillati</taxon>
        <taxon>Actinomycetota</taxon>
        <taxon>Actinomycetes</taxon>
        <taxon>marine Actinobacteria clade</taxon>
        <taxon>environmental samples</taxon>
    </lineage>
</organism>
<feature type="transmembrane region" description="Helical" evidence="10">
    <location>
        <begin position="156"/>
        <end position="175"/>
    </location>
</feature>
<gene>
    <name evidence="10 14" type="primary">secY</name>
</gene>
<dbReference type="NCBIfam" id="TIGR00967">
    <property type="entry name" value="3a0501s007"/>
    <property type="match status" value="1"/>
</dbReference>
<comment type="caution">
    <text evidence="10">Lacks conserved residue(s) required for the propagation of feature annotation.</text>
</comment>
<dbReference type="InterPro" id="IPR030659">
    <property type="entry name" value="SecY_CS"/>
</dbReference>
<keyword evidence="7 10" id="KW-0811">Translocation</keyword>
<dbReference type="SUPFAM" id="SSF103491">
    <property type="entry name" value="Preprotein translocase SecY subunit"/>
    <property type="match status" value="1"/>
</dbReference>
<dbReference type="GO" id="GO:0005886">
    <property type="term" value="C:plasma membrane"/>
    <property type="evidence" value="ECO:0007669"/>
    <property type="project" value="UniProtKB-SubCell"/>
</dbReference>
<evidence type="ECO:0000256" key="5">
    <source>
        <dbReference type="ARBA" id="ARBA00022927"/>
    </source>
</evidence>
<feature type="transmembrane region" description="Helical" evidence="10">
    <location>
        <begin position="323"/>
        <end position="343"/>
    </location>
</feature>
<dbReference type="Gene3D" id="1.10.3370.10">
    <property type="entry name" value="SecY subunit domain"/>
    <property type="match status" value="1"/>
</dbReference>
<feature type="transmembrane region" description="Helical" evidence="10">
    <location>
        <begin position="401"/>
        <end position="422"/>
    </location>
</feature>
<evidence type="ECO:0000256" key="6">
    <source>
        <dbReference type="ARBA" id="ARBA00022989"/>
    </source>
</evidence>